<evidence type="ECO:0000256" key="1">
    <source>
        <dbReference type="SAM" id="MobiDB-lite"/>
    </source>
</evidence>
<name>A0A316YWV1_9BASI</name>
<feature type="region of interest" description="Disordered" evidence="1">
    <location>
        <begin position="174"/>
        <end position="222"/>
    </location>
</feature>
<gene>
    <name evidence="2" type="ORF">FA10DRAFT_88499</name>
</gene>
<reference evidence="2 3" key="1">
    <citation type="journal article" date="2018" name="Mol. Biol. Evol.">
        <title>Broad Genomic Sampling Reveals a Smut Pathogenic Ancestry of the Fungal Clade Ustilaginomycotina.</title>
        <authorList>
            <person name="Kijpornyongpan T."/>
            <person name="Mondo S.J."/>
            <person name="Barry K."/>
            <person name="Sandor L."/>
            <person name="Lee J."/>
            <person name="Lipzen A."/>
            <person name="Pangilinan J."/>
            <person name="LaButti K."/>
            <person name="Hainaut M."/>
            <person name="Henrissat B."/>
            <person name="Grigoriev I.V."/>
            <person name="Spatafora J.W."/>
            <person name="Aime M.C."/>
        </authorList>
    </citation>
    <scope>NUCLEOTIDE SEQUENCE [LARGE SCALE GENOMIC DNA]</scope>
    <source>
        <strain evidence="2 3">MCA 4198</strain>
    </source>
</reference>
<evidence type="ECO:0000313" key="3">
    <source>
        <dbReference type="Proteomes" id="UP000245768"/>
    </source>
</evidence>
<dbReference type="InParanoid" id="A0A316YWV1"/>
<dbReference type="EMBL" id="KZ819635">
    <property type="protein sequence ID" value="PWN92275.1"/>
    <property type="molecule type" value="Genomic_DNA"/>
</dbReference>
<organism evidence="2 3">
    <name type="scientific">Acaromyces ingoldii</name>
    <dbReference type="NCBI Taxonomy" id="215250"/>
    <lineage>
        <taxon>Eukaryota</taxon>
        <taxon>Fungi</taxon>
        <taxon>Dikarya</taxon>
        <taxon>Basidiomycota</taxon>
        <taxon>Ustilaginomycotina</taxon>
        <taxon>Exobasidiomycetes</taxon>
        <taxon>Exobasidiales</taxon>
        <taxon>Cryptobasidiaceae</taxon>
        <taxon>Acaromyces</taxon>
    </lineage>
</organism>
<dbReference type="GeneID" id="37047670"/>
<sequence>MCSKGHRCRRSPLSELRPVLRGKSSVPGHPGNPLTTLNRALEQQTCVARLMDNDRGDGSGGERGRERRDNYEREQETHGDWFRTTYRYVYTGTAVHLHGTATYLCVFFFSNFLRGIVDEDRTKLSFRINSSTVSDQIEMMTEEKERRKTKGSEDWTLESMEGRTILDRRLWKRGANQSDAPNAPKREAGPVVHLVDPVKTPRDIDLSSRTDTKARARRRRRP</sequence>
<protein>
    <submittedName>
        <fullName evidence="2">Uncharacterized protein</fullName>
    </submittedName>
</protein>
<feature type="compositionally biased region" description="Basic and acidic residues" evidence="1">
    <location>
        <begin position="199"/>
        <end position="214"/>
    </location>
</feature>
<keyword evidence="3" id="KW-1185">Reference proteome</keyword>
<dbReference type="Proteomes" id="UP000245768">
    <property type="component" value="Unassembled WGS sequence"/>
</dbReference>
<proteinExistence type="predicted"/>
<evidence type="ECO:0000313" key="2">
    <source>
        <dbReference type="EMBL" id="PWN92275.1"/>
    </source>
</evidence>
<feature type="region of interest" description="Disordered" evidence="1">
    <location>
        <begin position="51"/>
        <end position="76"/>
    </location>
</feature>
<dbReference type="AlphaFoldDB" id="A0A316YWV1"/>
<dbReference type="RefSeq" id="XP_025379473.1">
    <property type="nucleotide sequence ID" value="XM_025525754.1"/>
</dbReference>
<accession>A0A316YWV1</accession>